<accession>A0ABQ4Z8N9</accession>
<name>A0ABQ4Z8N9_9ASTR</name>
<organism evidence="2 3">
    <name type="scientific">Tanacetum coccineum</name>
    <dbReference type="NCBI Taxonomy" id="301880"/>
    <lineage>
        <taxon>Eukaryota</taxon>
        <taxon>Viridiplantae</taxon>
        <taxon>Streptophyta</taxon>
        <taxon>Embryophyta</taxon>
        <taxon>Tracheophyta</taxon>
        <taxon>Spermatophyta</taxon>
        <taxon>Magnoliopsida</taxon>
        <taxon>eudicotyledons</taxon>
        <taxon>Gunneridae</taxon>
        <taxon>Pentapetalae</taxon>
        <taxon>asterids</taxon>
        <taxon>campanulids</taxon>
        <taxon>Asterales</taxon>
        <taxon>Asteraceae</taxon>
        <taxon>Asteroideae</taxon>
        <taxon>Anthemideae</taxon>
        <taxon>Anthemidinae</taxon>
        <taxon>Tanacetum</taxon>
    </lineage>
</organism>
<evidence type="ECO:0000313" key="3">
    <source>
        <dbReference type="Proteomes" id="UP001151760"/>
    </source>
</evidence>
<comment type="caution">
    <text evidence="2">The sequence shown here is derived from an EMBL/GenBank/DDBJ whole genome shotgun (WGS) entry which is preliminary data.</text>
</comment>
<evidence type="ECO:0008006" key="4">
    <source>
        <dbReference type="Google" id="ProtNLM"/>
    </source>
</evidence>
<reference evidence="2" key="1">
    <citation type="journal article" date="2022" name="Int. J. Mol. Sci.">
        <title>Draft Genome of Tanacetum Coccineum: Genomic Comparison of Closely Related Tanacetum-Family Plants.</title>
        <authorList>
            <person name="Yamashiro T."/>
            <person name="Shiraishi A."/>
            <person name="Nakayama K."/>
            <person name="Satake H."/>
        </authorList>
    </citation>
    <scope>NUCLEOTIDE SEQUENCE</scope>
</reference>
<dbReference type="EMBL" id="BQNB010011107">
    <property type="protein sequence ID" value="GJS86222.1"/>
    <property type="molecule type" value="Genomic_DNA"/>
</dbReference>
<reference evidence="2" key="2">
    <citation type="submission" date="2022-01" db="EMBL/GenBank/DDBJ databases">
        <authorList>
            <person name="Yamashiro T."/>
            <person name="Shiraishi A."/>
            <person name="Satake H."/>
            <person name="Nakayama K."/>
        </authorList>
    </citation>
    <scope>NUCLEOTIDE SEQUENCE</scope>
</reference>
<gene>
    <name evidence="2" type="ORF">Tco_0752763</name>
</gene>
<feature type="compositionally biased region" description="Basic residues" evidence="1">
    <location>
        <begin position="162"/>
        <end position="185"/>
    </location>
</feature>
<sequence>MSTHEQHTPTVLTSAVRNTGGRNGPQGLEEPTPDEVLRELCDKNYHKLLPLIAEKMQKEKEQQDKLNAVKPTLRRQDWKKIKEIIKSRITPNPRRQLPEQSQKRGMEIGALEARDQRLPVYFKMTQTKQTSLHLGPRPRRRVVCAKGWEEKKRKVHLHVYRRSHSRVPTKRKPMCNQGKHHHRGTSSRETGGHSENLEIDLDLIRDACQEVTRSPIKKHRTWNALCHVKKIDGSGDLVDHLKLSRLRTRQTESRGQCNMVSLVTQRSLKRFRVWFRQTPRKSLHL</sequence>
<proteinExistence type="predicted"/>
<feature type="region of interest" description="Disordered" evidence="1">
    <location>
        <begin position="1"/>
        <end position="33"/>
    </location>
</feature>
<feature type="region of interest" description="Disordered" evidence="1">
    <location>
        <begin position="162"/>
        <end position="194"/>
    </location>
</feature>
<feature type="compositionally biased region" description="Polar residues" evidence="1">
    <location>
        <begin position="8"/>
        <end position="17"/>
    </location>
</feature>
<dbReference type="Proteomes" id="UP001151760">
    <property type="component" value="Unassembled WGS sequence"/>
</dbReference>
<evidence type="ECO:0000313" key="2">
    <source>
        <dbReference type="EMBL" id="GJS86222.1"/>
    </source>
</evidence>
<protein>
    <recommendedName>
        <fullName evidence="4">Reverse transcriptase domain-containing protein</fullName>
    </recommendedName>
</protein>
<keyword evidence="3" id="KW-1185">Reference proteome</keyword>
<evidence type="ECO:0000256" key="1">
    <source>
        <dbReference type="SAM" id="MobiDB-lite"/>
    </source>
</evidence>